<dbReference type="RefSeq" id="WP_133206421.1">
    <property type="nucleotide sequence ID" value="NZ_SMRU01000035.1"/>
</dbReference>
<protein>
    <submittedName>
        <fullName evidence="2">Uncharacterized protein</fullName>
    </submittedName>
</protein>
<organism evidence="2 3">
    <name type="scientific">Arthrobacter terricola</name>
    <dbReference type="NCBI Taxonomy" id="2547396"/>
    <lineage>
        <taxon>Bacteria</taxon>
        <taxon>Bacillati</taxon>
        <taxon>Actinomycetota</taxon>
        <taxon>Actinomycetes</taxon>
        <taxon>Micrococcales</taxon>
        <taxon>Micrococcaceae</taxon>
        <taxon>Arthrobacter</taxon>
    </lineage>
</organism>
<sequence>MLGFDVSVYYYDGQGKRQSLASWSAHGLDWINELVTGNRAALVQDSGGYPYVYEVAAAEVIAIFSLSERAALDRRLTRKGGSGDWNQTPLPRGGTINDEGIAMCPGDTKLTVEAWDQS</sequence>
<evidence type="ECO:0000313" key="2">
    <source>
        <dbReference type="EMBL" id="TDF90568.1"/>
    </source>
</evidence>
<dbReference type="AlphaFoldDB" id="A0A4R5K768"/>
<evidence type="ECO:0000256" key="1">
    <source>
        <dbReference type="SAM" id="MobiDB-lite"/>
    </source>
</evidence>
<accession>A0A4R5K768</accession>
<name>A0A4R5K768_9MICC</name>
<gene>
    <name evidence="2" type="ORF">E1809_22180</name>
</gene>
<reference evidence="2 3" key="1">
    <citation type="submission" date="2019-03" db="EMBL/GenBank/DDBJ databases">
        <title>Whole genome sequence of Arthrobacter sp JH1-1.</title>
        <authorList>
            <person name="Trinh H.N."/>
        </authorList>
    </citation>
    <scope>NUCLEOTIDE SEQUENCE [LARGE SCALE GENOMIC DNA]</scope>
    <source>
        <strain evidence="2 3">JH1-1</strain>
    </source>
</reference>
<keyword evidence="3" id="KW-1185">Reference proteome</keyword>
<comment type="caution">
    <text evidence="2">The sequence shown here is derived from an EMBL/GenBank/DDBJ whole genome shotgun (WGS) entry which is preliminary data.</text>
</comment>
<dbReference type="EMBL" id="SMRU01000035">
    <property type="protein sequence ID" value="TDF90568.1"/>
    <property type="molecule type" value="Genomic_DNA"/>
</dbReference>
<evidence type="ECO:0000313" key="3">
    <source>
        <dbReference type="Proteomes" id="UP000295511"/>
    </source>
</evidence>
<feature type="region of interest" description="Disordered" evidence="1">
    <location>
        <begin position="77"/>
        <end position="98"/>
    </location>
</feature>
<proteinExistence type="predicted"/>
<dbReference type="Proteomes" id="UP000295511">
    <property type="component" value="Unassembled WGS sequence"/>
</dbReference>
<dbReference type="OrthoDB" id="3646048at2"/>